<dbReference type="InterPro" id="IPR022050">
    <property type="entry name" value="T_hemolysin"/>
</dbReference>
<dbReference type="AlphaFoldDB" id="A0A2X0R938"/>
<name>A0A2X0R938_9PROT</name>
<dbReference type="Pfam" id="PF12261">
    <property type="entry name" value="T_hemolysin"/>
    <property type="match status" value="1"/>
</dbReference>
<proteinExistence type="predicted"/>
<sequence length="218" mass="24840">MLQAIITPTVLKRRSCEPVLEIDNEAAYRAETALMSSDLCGLYSPDRPEVEKFIQRIFMQAYGANVRNFMPKILCLRDTQRHLRAVAGMRYAEKEDLFLERYLDKPVEDVIASHAGVAVFRHGIVEIGNLAVEDPLYTRLLMAVLGRYFYSTDAEWLVFSALPVVINAVARMKHSMLVLGNASLDCISPEERADWGSYYQHRPKVVALRRHNCSSMKD</sequence>
<reference evidence="1" key="1">
    <citation type="submission" date="2018-05" db="EMBL/GenBank/DDBJ databases">
        <authorList>
            <person name="Lanie J.A."/>
            <person name="Ng W.-L."/>
            <person name="Kazmierczak K.M."/>
            <person name="Andrzejewski T.M."/>
            <person name="Davidsen T.M."/>
            <person name="Wayne K.J."/>
            <person name="Tettelin H."/>
            <person name="Glass J.I."/>
            <person name="Rusch D."/>
            <person name="Podicherti R."/>
            <person name="Tsui H.-C.T."/>
            <person name="Winkler M.E."/>
        </authorList>
    </citation>
    <scope>NUCLEOTIDE SEQUENCE</scope>
    <source>
        <strain evidence="1">KNB</strain>
    </source>
</reference>
<dbReference type="EMBL" id="LS423452">
    <property type="protein sequence ID" value="SPS06632.1"/>
    <property type="molecule type" value="Genomic_DNA"/>
</dbReference>
<accession>A0A2X0R938</accession>
<protein>
    <recommendedName>
        <fullName evidence="2">Thermostable hemolysin</fullName>
    </recommendedName>
</protein>
<evidence type="ECO:0008006" key="2">
    <source>
        <dbReference type="Google" id="ProtNLM"/>
    </source>
</evidence>
<gene>
    <name evidence="1" type="ORF">NITFAB_2225</name>
</gene>
<organism evidence="1">
    <name type="scientific">Candidatus Nitrotoga fabula</name>
    <dbReference type="NCBI Taxonomy" id="2182327"/>
    <lineage>
        <taxon>Bacteria</taxon>
        <taxon>Pseudomonadati</taxon>
        <taxon>Pseudomonadota</taxon>
        <taxon>Betaproteobacteria</taxon>
        <taxon>Nitrosomonadales</taxon>
        <taxon>Gallionellaceae</taxon>
        <taxon>Candidatus Nitrotoga</taxon>
    </lineage>
</organism>
<evidence type="ECO:0000313" key="1">
    <source>
        <dbReference type="EMBL" id="SPS06632.1"/>
    </source>
</evidence>